<dbReference type="PANTHER" id="PTHR43591">
    <property type="entry name" value="METHYLTRANSFERASE"/>
    <property type="match status" value="1"/>
</dbReference>
<comment type="caution">
    <text evidence="2">The sequence shown here is derived from an EMBL/GenBank/DDBJ whole genome shotgun (WGS) entry which is preliminary data.</text>
</comment>
<dbReference type="CDD" id="cd02440">
    <property type="entry name" value="AdoMet_MTases"/>
    <property type="match status" value="1"/>
</dbReference>
<dbReference type="EMBL" id="JBEUWX010000002">
    <property type="protein sequence ID" value="MFA9950250.1"/>
    <property type="molecule type" value="Genomic_DNA"/>
</dbReference>
<evidence type="ECO:0000313" key="2">
    <source>
        <dbReference type="EMBL" id="MFA9950250.1"/>
    </source>
</evidence>
<protein>
    <submittedName>
        <fullName evidence="2">Methyltransferase domain-containing protein</fullName>
    </submittedName>
</protein>
<dbReference type="GO" id="GO:0008168">
    <property type="term" value="F:methyltransferase activity"/>
    <property type="evidence" value="ECO:0007669"/>
    <property type="project" value="UniProtKB-KW"/>
</dbReference>
<name>A0ABV4UGS0_9RHOO</name>
<evidence type="ECO:0000313" key="3">
    <source>
        <dbReference type="Proteomes" id="UP001574673"/>
    </source>
</evidence>
<dbReference type="Gene3D" id="3.40.50.150">
    <property type="entry name" value="Vaccinia Virus protein VP39"/>
    <property type="match status" value="1"/>
</dbReference>
<proteinExistence type="predicted"/>
<dbReference type="InterPro" id="IPR013216">
    <property type="entry name" value="Methyltransf_11"/>
</dbReference>
<feature type="domain" description="Methyltransferase type 11" evidence="1">
    <location>
        <begin position="38"/>
        <end position="131"/>
    </location>
</feature>
<dbReference type="SUPFAM" id="SSF53335">
    <property type="entry name" value="S-adenosyl-L-methionine-dependent methyltransferases"/>
    <property type="match status" value="1"/>
</dbReference>
<evidence type="ECO:0000259" key="1">
    <source>
        <dbReference type="Pfam" id="PF08241"/>
    </source>
</evidence>
<dbReference type="Proteomes" id="UP001574673">
    <property type="component" value="Unassembled WGS sequence"/>
</dbReference>
<dbReference type="GO" id="GO:0032259">
    <property type="term" value="P:methylation"/>
    <property type="evidence" value="ECO:0007669"/>
    <property type="project" value="UniProtKB-KW"/>
</dbReference>
<dbReference type="RefSeq" id="WP_418891317.1">
    <property type="nucleotide sequence ID" value="NZ_JBEUWX010000002.1"/>
</dbReference>
<keyword evidence="2" id="KW-0808">Transferase</keyword>
<sequence length="255" mass="27299">MGNFQDAARYERYMGGWSRAAGAAFLDWLALPAGQSWLDVGCGGGAFGVQILQHAAPATLHGIDISAAQLAYARAQLPAHVVLQQGDAAALSFDADTFDAVVMPLVIVFVPDPARAVAEMARVCKPGGTVATYIWDLPQGFPYAPAFALLHEHGVLPQRDASDDITQLPRLHALWEQAGLTDIATRAFHVAYRFPDFAAYWQALADSASIGEAFAALPPETRQSVQQALRRSLPIAADGCITCHARAHAVKGRRV</sequence>
<accession>A0ABV4UGS0</accession>
<dbReference type="Pfam" id="PF08241">
    <property type="entry name" value="Methyltransf_11"/>
    <property type="match status" value="1"/>
</dbReference>
<gene>
    <name evidence="2" type="ORF">ABCS64_07950</name>
</gene>
<dbReference type="InterPro" id="IPR029063">
    <property type="entry name" value="SAM-dependent_MTases_sf"/>
</dbReference>
<dbReference type="PANTHER" id="PTHR43591:SF24">
    <property type="entry name" value="2-METHOXY-6-POLYPRENYL-1,4-BENZOQUINOL METHYLASE, MITOCHONDRIAL"/>
    <property type="match status" value="1"/>
</dbReference>
<organism evidence="2 3">
    <name type="scientific">Dentiradicibacter hellwigii</name>
    <dbReference type="NCBI Taxonomy" id="3149053"/>
    <lineage>
        <taxon>Bacteria</taxon>
        <taxon>Pseudomonadati</taxon>
        <taxon>Pseudomonadota</taxon>
        <taxon>Betaproteobacteria</taxon>
        <taxon>Rhodocyclales</taxon>
        <taxon>Rhodocyclaceae</taxon>
        <taxon>Dentiradicibacter</taxon>
    </lineage>
</organism>
<keyword evidence="2" id="KW-0489">Methyltransferase</keyword>
<keyword evidence="3" id="KW-1185">Reference proteome</keyword>
<reference evidence="3" key="1">
    <citation type="submission" date="2024-06" db="EMBL/GenBank/DDBJ databases">
        <title>Radixoralia hellwigii gen. nov., sp nov., isolated from a root canal in the human oral cavity.</title>
        <authorList>
            <person name="Bartsch S."/>
            <person name="Wittmer A."/>
            <person name="Schulz A.-K."/>
            <person name="Neumann-Schaal M."/>
            <person name="Wolf J."/>
            <person name="Gronow S."/>
            <person name="Tennert C."/>
            <person name="Haecker G."/>
            <person name="Cieplik F."/>
            <person name="Al-Ahmad A."/>
        </authorList>
    </citation>
    <scope>NUCLEOTIDE SEQUENCE [LARGE SCALE GENOMIC DNA]</scope>
    <source>
        <strain evidence="3">Wk13</strain>
    </source>
</reference>